<accession>A0A150G2B4</accession>
<evidence type="ECO:0000313" key="2">
    <source>
        <dbReference type="EMBL" id="KXZ43973.1"/>
    </source>
</evidence>
<organism evidence="2 3">
    <name type="scientific">Gonium pectorale</name>
    <name type="common">Green alga</name>
    <dbReference type="NCBI Taxonomy" id="33097"/>
    <lineage>
        <taxon>Eukaryota</taxon>
        <taxon>Viridiplantae</taxon>
        <taxon>Chlorophyta</taxon>
        <taxon>core chlorophytes</taxon>
        <taxon>Chlorophyceae</taxon>
        <taxon>CS clade</taxon>
        <taxon>Chlamydomonadales</taxon>
        <taxon>Volvocaceae</taxon>
        <taxon>Gonium</taxon>
    </lineage>
</organism>
<reference evidence="3" key="1">
    <citation type="journal article" date="2016" name="Nat. Commun.">
        <title>The Gonium pectorale genome demonstrates co-option of cell cycle regulation during the evolution of multicellularity.</title>
        <authorList>
            <person name="Hanschen E.R."/>
            <person name="Marriage T.N."/>
            <person name="Ferris P.J."/>
            <person name="Hamaji T."/>
            <person name="Toyoda A."/>
            <person name="Fujiyama A."/>
            <person name="Neme R."/>
            <person name="Noguchi H."/>
            <person name="Minakuchi Y."/>
            <person name="Suzuki M."/>
            <person name="Kawai-Toyooka H."/>
            <person name="Smith D.R."/>
            <person name="Sparks H."/>
            <person name="Anderson J."/>
            <person name="Bakaric R."/>
            <person name="Luria V."/>
            <person name="Karger A."/>
            <person name="Kirschner M.W."/>
            <person name="Durand P.M."/>
            <person name="Michod R.E."/>
            <person name="Nozaki H."/>
            <person name="Olson B.J."/>
        </authorList>
    </citation>
    <scope>NUCLEOTIDE SEQUENCE [LARGE SCALE GENOMIC DNA]</scope>
    <source>
        <strain evidence="3">NIES-2863</strain>
    </source>
</reference>
<evidence type="ECO:0000259" key="1">
    <source>
        <dbReference type="Pfam" id="PF05548"/>
    </source>
</evidence>
<proteinExistence type="predicted"/>
<dbReference type="Gene3D" id="3.40.390.10">
    <property type="entry name" value="Collagenase (Catalytic Domain)"/>
    <property type="match status" value="1"/>
</dbReference>
<comment type="caution">
    <text evidence="2">The sequence shown here is derived from an EMBL/GenBank/DDBJ whole genome shotgun (WGS) entry which is preliminary data.</text>
</comment>
<sequence>MYVIRDANNMPTNLIVNASTALKLTPLAGSRIRVRRAGISAPPPSPGYRRLLRGENYWSNCSQGLAKMTSAQQIVIEAPIACAGNSAYGFFNSTDQCRTQEIYAWMNLAEDYARFNLGLNISNIKQRVAILPRQVDTFCPWAGLASVGCAGTRCYAWINGGSATDLPVIFHEMGHNLGLMHSNRNGSTDDYGDYTCTMGSASSCYNSVNTWKLGWTRSLLPGGSDLNSTALSVGTTLTFQLPFQTRSFESVIRIYPDWAVPAGSSSNLAALPVPAFYISLRNRALPFENLATSVFPSPRVLIHTSNITQDVSSFQRSTLQTLVAPGKNFSAPLPFGLVVRVLSISNTTGASVTICRADRTAESPNDESCFDGIDNDCDGLLDNDDPDCSGRSVVPNGWEADYQLPR</sequence>
<name>A0A150G2B4_GONPE</name>
<dbReference type="InterPro" id="IPR024079">
    <property type="entry name" value="MetalloPept_cat_dom_sf"/>
</dbReference>
<dbReference type="AlphaFoldDB" id="A0A150G2B4"/>
<dbReference type="Proteomes" id="UP000075714">
    <property type="component" value="Unassembled WGS sequence"/>
</dbReference>
<dbReference type="InterPro" id="IPR008752">
    <property type="entry name" value="Peptidase_M11"/>
</dbReference>
<dbReference type="EMBL" id="LSYV01000077">
    <property type="protein sequence ID" value="KXZ43973.1"/>
    <property type="molecule type" value="Genomic_DNA"/>
</dbReference>
<dbReference type="STRING" id="33097.A0A150G2B4"/>
<gene>
    <name evidence="2" type="ORF">GPECTOR_76g794</name>
</gene>
<keyword evidence="3" id="KW-1185">Reference proteome</keyword>
<feature type="domain" description="Peptidase M11 gametolysin" evidence="1">
    <location>
        <begin position="56"/>
        <end position="318"/>
    </location>
</feature>
<dbReference type="SUPFAM" id="SSF55486">
    <property type="entry name" value="Metalloproteases ('zincins'), catalytic domain"/>
    <property type="match status" value="1"/>
</dbReference>
<dbReference type="Pfam" id="PF05548">
    <property type="entry name" value="Peptidase_M11"/>
    <property type="match status" value="1"/>
</dbReference>
<evidence type="ECO:0000313" key="3">
    <source>
        <dbReference type="Proteomes" id="UP000075714"/>
    </source>
</evidence>
<dbReference type="GO" id="GO:0008237">
    <property type="term" value="F:metallopeptidase activity"/>
    <property type="evidence" value="ECO:0007669"/>
    <property type="project" value="InterPro"/>
</dbReference>
<dbReference type="OrthoDB" id="541044at2759"/>
<protein>
    <recommendedName>
        <fullName evidence="1">Peptidase M11 gametolysin domain-containing protein</fullName>
    </recommendedName>
</protein>